<dbReference type="Proteomes" id="UP000807115">
    <property type="component" value="Chromosome 10"/>
</dbReference>
<gene>
    <name evidence="1" type="ORF">BDA96_10G105600</name>
</gene>
<reference evidence="1" key="1">
    <citation type="journal article" date="2019" name="BMC Genomics">
        <title>A new reference genome for Sorghum bicolor reveals high levels of sequence similarity between sweet and grain genotypes: implications for the genetics of sugar metabolism.</title>
        <authorList>
            <person name="Cooper E.A."/>
            <person name="Brenton Z.W."/>
            <person name="Flinn B.S."/>
            <person name="Jenkins J."/>
            <person name="Shu S."/>
            <person name="Flowers D."/>
            <person name="Luo F."/>
            <person name="Wang Y."/>
            <person name="Xia P."/>
            <person name="Barry K."/>
            <person name="Daum C."/>
            <person name="Lipzen A."/>
            <person name="Yoshinaga Y."/>
            <person name="Schmutz J."/>
            <person name="Saski C."/>
            <person name="Vermerris W."/>
            <person name="Kresovich S."/>
        </authorList>
    </citation>
    <scope>NUCLEOTIDE SEQUENCE</scope>
</reference>
<sequence>MMQATRSSACGSQLPRTLCAIPCKQIAQFSAPAAGAAIDMDEAQPLFDEMPPRLQAAQAQFPPLRTFPVLQNYQLMKEVMVEKHELANSLQCRRLPWDP</sequence>
<protein>
    <submittedName>
        <fullName evidence="1">Uncharacterized protein</fullName>
    </submittedName>
</protein>
<accession>A0A921U0I0</accession>
<reference evidence="1" key="2">
    <citation type="submission" date="2020-10" db="EMBL/GenBank/DDBJ databases">
        <authorList>
            <person name="Cooper E.A."/>
            <person name="Brenton Z.W."/>
            <person name="Flinn B.S."/>
            <person name="Jenkins J."/>
            <person name="Shu S."/>
            <person name="Flowers D."/>
            <person name="Luo F."/>
            <person name="Wang Y."/>
            <person name="Xia P."/>
            <person name="Barry K."/>
            <person name="Daum C."/>
            <person name="Lipzen A."/>
            <person name="Yoshinaga Y."/>
            <person name="Schmutz J."/>
            <person name="Saski C."/>
            <person name="Vermerris W."/>
            <person name="Kresovich S."/>
        </authorList>
    </citation>
    <scope>NUCLEOTIDE SEQUENCE</scope>
</reference>
<comment type="caution">
    <text evidence="1">The sequence shown here is derived from an EMBL/GenBank/DDBJ whole genome shotgun (WGS) entry which is preliminary data.</text>
</comment>
<name>A0A921U0I0_SORBI</name>
<organism evidence="1 2">
    <name type="scientific">Sorghum bicolor</name>
    <name type="common">Sorghum</name>
    <name type="synonym">Sorghum vulgare</name>
    <dbReference type="NCBI Taxonomy" id="4558"/>
    <lineage>
        <taxon>Eukaryota</taxon>
        <taxon>Viridiplantae</taxon>
        <taxon>Streptophyta</taxon>
        <taxon>Embryophyta</taxon>
        <taxon>Tracheophyta</taxon>
        <taxon>Spermatophyta</taxon>
        <taxon>Magnoliopsida</taxon>
        <taxon>Liliopsida</taxon>
        <taxon>Poales</taxon>
        <taxon>Poaceae</taxon>
        <taxon>PACMAD clade</taxon>
        <taxon>Panicoideae</taxon>
        <taxon>Andropogonodae</taxon>
        <taxon>Andropogoneae</taxon>
        <taxon>Sorghinae</taxon>
        <taxon>Sorghum</taxon>
    </lineage>
</organism>
<dbReference type="AlphaFoldDB" id="A0A921U0I0"/>
<proteinExistence type="predicted"/>
<dbReference type="EMBL" id="CM027689">
    <property type="protein sequence ID" value="KAG0513476.1"/>
    <property type="molecule type" value="Genomic_DNA"/>
</dbReference>
<evidence type="ECO:0000313" key="2">
    <source>
        <dbReference type="Proteomes" id="UP000807115"/>
    </source>
</evidence>
<evidence type="ECO:0000313" key="1">
    <source>
        <dbReference type="EMBL" id="KAG0513476.1"/>
    </source>
</evidence>